<proteinExistence type="predicted"/>
<dbReference type="InParanoid" id="A0A077ZSK6"/>
<accession>A0A077ZSK6</accession>
<dbReference type="AlphaFoldDB" id="A0A077ZSK6"/>
<keyword evidence="3" id="KW-1185">Reference proteome</keyword>
<reference evidence="2 3" key="1">
    <citation type="submission" date="2014-06" db="EMBL/GenBank/DDBJ databases">
        <authorList>
            <person name="Swart Estienne"/>
        </authorList>
    </citation>
    <scope>NUCLEOTIDE SEQUENCE [LARGE SCALE GENOMIC DNA]</scope>
    <source>
        <strain evidence="2 3">130c</strain>
    </source>
</reference>
<feature type="region of interest" description="Disordered" evidence="1">
    <location>
        <begin position="108"/>
        <end position="148"/>
    </location>
</feature>
<evidence type="ECO:0000256" key="1">
    <source>
        <dbReference type="SAM" id="MobiDB-lite"/>
    </source>
</evidence>
<feature type="compositionally biased region" description="Polar residues" evidence="1">
    <location>
        <begin position="121"/>
        <end position="137"/>
    </location>
</feature>
<name>A0A077ZSK6_STYLE</name>
<evidence type="ECO:0000313" key="3">
    <source>
        <dbReference type="Proteomes" id="UP000039865"/>
    </source>
</evidence>
<dbReference type="Proteomes" id="UP000039865">
    <property type="component" value="Unassembled WGS sequence"/>
</dbReference>
<evidence type="ECO:0000313" key="2">
    <source>
        <dbReference type="EMBL" id="CDW72847.1"/>
    </source>
</evidence>
<feature type="region of interest" description="Disordered" evidence="1">
    <location>
        <begin position="291"/>
        <end position="319"/>
    </location>
</feature>
<protein>
    <submittedName>
        <fullName evidence="2">Uncharacterized protein</fullName>
    </submittedName>
</protein>
<sequence>MQPCQTQNPHKLLESMILQSATLEDVNSFINSHNNELNQSWNHELKEEFERATKLDSLTLVEQYQIIKDQALASQILTPYLLVQQSQDTLDFGNLGLLFQNYSQDQNMDSITSDDDPLESTHGSYTQPDSESQSFDKQQVHKKSHNKTRTDTIWKKTLRAFRLFQKNQFLKIIGRKLTPAQFQGSPSRIHQQIAKLDKMKNILFDIQGDSYTNLLKIYYGIYGNTHNSQDRVQFFNDDLNKILFERWMTLYFDDFIENLPQGKYFKDELINFLKDLTNYNVSYRLSHKIKQMTSNGPKKRGRPCKSSPSSSEKIETNNF</sequence>
<organism evidence="2 3">
    <name type="scientific">Stylonychia lemnae</name>
    <name type="common">Ciliate</name>
    <dbReference type="NCBI Taxonomy" id="5949"/>
    <lineage>
        <taxon>Eukaryota</taxon>
        <taxon>Sar</taxon>
        <taxon>Alveolata</taxon>
        <taxon>Ciliophora</taxon>
        <taxon>Intramacronucleata</taxon>
        <taxon>Spirotrichea</taxon>
        <taxon>Stichotrichia</taxon>
        <taxon>Sporadotrichida</taxon>
        <taxon>Oxytrichidae</taxon>
        <taxon>Stylonychinae</taxon>
        <taxon>Stylonychia</taxon>
    </lineage>
</organism>
<gene>
    <name evidence="2" type="primary">Contig4865.g5201</name>
    <name evidence="2" type="ORF">STYLEM_1812</name>
</gene>
<dbReference type="EMBL" id="CCKQ01001721">
    <property type="protein sequence ID" value="CDW72847.1"/>
    <property type="molecule type" value="Genomic_DNA"/>
</dbReference>